<dbReference type="RefSeq" id="WP_062765178.1">
    <property type="nucleotide sequence ID" value="NZ_CP121027.1"/>
</dbReference>
<dbReference type="Gene3D" id="1.20.120.1760">
    <property type="match status" value="1"/>
</dbReference>
<keyword evidence="11" id="KW-0594">Phospholipid biosynthesis</keyword>
<evidence type="ECO:0000256" key="11">
    <source>
        <dbReference type="ARBA" id="ARBA00023209"/>
    </source>
</evidence>
<dbReference type="GeneID" id="97241728"/>
<proteinExistence type="inferred from homology"/>
<dbReference type="EMBL" id="LPZR01000164">
    <property type="protein sequence ID" value="KYO51965.1"/>
    <property type="molecule type" value="Genomic_DNA"/>
</dbReference>
<keyword evidence="9" id="KW-0443">Lipid metabolism</keyword>
<keyword evidence="6" id="KW-0444">Lipid biosynthesis</keyword>
<dbReference type="GO" id="GO:0046474">
    <property type="term" value="P:glycerophospholipid biosynthetic process"/>
    <property type="evidence" value="ECO:0007669"/>
    <property type="project" value="TreeGrafter"/>
</dbReference>
<evidence type="ECO:0000256" key="4">
    <source>
        <dbReference type="ARBA" id="ARBA00013170"/>
    </source>
</evidence>
<evidence type="ECO:0000256" key="13">
    <source>
        <dbReference type="ARBA" id="ARBA00048586"/>
    </source>
</evidence>
<feature type="transmembrane region" description="Helical" evidence="14">
    <location>
        <begin position="20"/>
        <end position="44"/>
    </location>
</feature>
<comment type="catalytic activity">
    <reaction evidence="13">
        <text>a CDP-1,2-diacyl-sn-glycerol + sn-glycerol 3-phosphate = a 1,2-diacyl-sn-glycero-3-phospho-(1'-sn-glycero-3'-phosphate) + CMP + H(+)</text>
        <dbReference type="Rhea" id="RHEA:12593"/>
        <dbReference type="ChEBI" id="CHEBI:15378"/>
        <dbReference type="ChEBI" id="CHEBI:57597"/>
        <dbReference type="ChEBI" id="CHEBI:58332"/>
        <dbReference type="ChEBI" id="CHEBI:60110"/>
        <dbReference type="ChEBI" id="CHEBI:60377"/>
        <dbReference type="EC" id="2.7.8.5"/>
    </reaction>
</comment>
<evidence type="ECO:0000256" key="2">
    <source>
        <dbReference type="ARBA" id="ARBA00005042"/>
    </source>
</evidence>
<dbReference type="Pfam" id="PF01066">
    <property type="entry name" value="CDP-OH_P_transf"/>
    <property type="match status" value="1"/>
</dbReference>
<dbReference type="GO" id="GO:0008444">
    <property type="term" value="F:CDP-diacylglycerol-glycerol-3-phosphate 3-phosphatidyltransferase activity"/>
    <property type="evidence" value="ECO:0007669"/>
    <property type="project" value="UniProtKB-EC"/>
</dbReference>
<evidence type="ECO:0000313" key="15">
    <source>
        <dbReference type="EMBL" id="KYO51965.1"/>
    </source>
</evidence>
<keyword evidence="8 14" id="KW-1133">Transmembrane helix</keyword>
<evidence type="ECO:0000256" key="1">
    <source>
        <dbReference type="ARBA" id="ARBA00004141"/>
    </source>
</evidence>
<dbReference type="AlphaFoldDB" id="A0A162KRZ6"/>
<keyword evidence="10 14" id="KW-0472">Membrane</keyword>
<dbReference type="InterPro" id="IPR004570">
    <property type="entry name" value="Phosphatidylglycerol_P_synth"/>
</dbReference>
<dbReference type="InterPro" id="IPR050324">
    <property type="entry name" value="CDP-alcohol_PTase-I"/>
</dbReference>
<dbReference type="PANTHER" id="PTHR14269:SF11">
    <property type="entry name" value="CDP-DIACYLGLYCEROL--GLYCEROL-3-PHOSPHATE 3-PHOSPHATIDYLTRANSFERASE"/>
    <property type="match status" value="1"/>
</dbReference>
<evidence type="ECO:0000256" key="8">
    <source>
        <dbReference type="ARBA" id="ARBA00022989"/>
    </source>
</evidence>
<dbReference type="GO" id="GO:0016020">
    <property type="term" value="C:membrane"/>
    <property type="evidence" value="ECO:0007669"/>
    <property type="project" value="UniProtKB-SubCell"/>
</dbReference>
<dbReference type="PANTHER" id="PTHR14269">
    <property type="entry name" value="CDP-DIACYLGLYCEROL--GLYCEROL-3-PHOSPHATE 3-PHOSPHATIDYLTRANSFERASE-RELATED"/>
    <property type="match status" value="1"/>
</dbReference>
<comment type="pathway">
    <text evidence="2">Phospholipid metabolism; phosphatidylglycerol biosynthesis; phosphatidylglycerol from CDP-diacylglycerol: step 1/2.</text>
</comment>
<comment type="caution">
    <text evidence="15">The sequence shown here is derived from an EMBL/GenBank/DDBJ whole genome shotgun (WGS) entry which is preliminary data.</text>
</comment>
<dbReference type="InterPro" id="IPR000462">
    <property type="entry name" value="CDP-OH_P_trans"/>
</dbReference>
<evidence type="ECO:0000256" key="3">
    <source>
        <dbReference type="ARBA" id="ARBA00010441"/>
    </source>
</evidence>
<name>A0A162KRZ6_9PROT</name>
<evidence type="ECO:0000256" key="5">
    <source>
        <dbReference type="ARBA" id="ARBA00014944"/>
    </source>
</evidence>
<feature type="transmembrane region" description="Helical" evidence="14">
    <location>
        <begin position="130"/>
        <end position="149"/>
    </location>
</feature>
<evidence type="ECO:0000256" key="9">
    <source>
        <dbReference type="ARBA" id="ARBA00023098"/>
    </source>
</evidence>
<comment type="subcellular location">
    <subcellularLocation>
        <location evidence="1">Membrane</location>
        <topology evidence="1">Multi-pass membrane protein</topology>
    </subcellularLocation>
</comment>
<feature type="transmembrane region" description="Helical" evidence="14">
    <location>
        <begin position="161"/>
        <end position="181"/>
    </location>
</feature>
<dbReference type="Proteomes" id="UP000075787">
    <property type="component" value="Unassembled WGS sequence"/>
</dbReference>
<accession>A0A162KRZ6</accession>
<keyword evidence="12" id="KW-1208">Phospholipid metabolism</keyword>
<evidence type="ECO:0000256" key="10">
    <source>
        <dbReference type="ARBA" id="ARBA00023136"/>
    </source>
</evidence>
<evidence type="ECO:0000256" key="12">
    <source>
        <dbReference type="ARBA" id="ARBA00023264"/>
    </source>
</evidence>
<dbReference type="OrthoDB" id="9796672at2"/>
<dbReference type="InterPro" id="IPR043130">
    <property type="entry name" value="CDP-OH_PTrfase_TM_dom"/>
</dbReference>
<dbReference type="EC" id="2.7.8.5" evidence="4"/>
<sequence length="205" mass="22255">MAAGLRQLPNLITTARILMVPVVIWLILKGMVAEAFWVFLFAGFSDGLDGWIAKRFDARTELGAWLDPIADKLLIAGTFIALGWQNLVPAWLVMLVASRDVLIMGAVMLGQTMGQPFAIAPSRASKINTAAQIGLALMVMAMAAMMLPGHGPTDERHWRTVTELLMLVVAATTLTSGAGYLGRWLSHARTHDHEPRDDADGRPPS</sequence>
<organism evidence="15 16">
    <name type="scientific">Tistrella mobilis</name>
    <dbReference type="NCBI Taxonomy" id="171437"/>
    <lineage>
        <taxon>Bacteria</taxon>
        <taxon>Pseudomonadati</taxon>
        <taxon>Pseudomonadota</taxon>
        <taxon>Alphaproteobacteria</taxon>
        <taxon>Geminicoccales</taxon>
        <taxon>Geminicoccaceae</taxon>
        <taxon>Tistrella</taxon>
    </lineage>
</organism>
<evidence type="ECO:0000313" key="16">
    <source>
        <dbReference type="Proteomes" id="UP000075787"/>
    </source>
</evidence>
<dbReference type="PIRSF" id="PIRSF000847">
    <property type="entry name" value="Phos_ph_gly_syn"/>
    <property type="match status" value="1"/>
</dbReference>
<feature type="transmembrane region" description="Helical" evidence="14">
    <location>
        <begin position="65"/>
        <end position="84"/>
    </location>
</feature>
<keyword evidence="7 14" id="KW-0812">Transmembrane</keyword>
<protein>
    <recommendedName>
        <fullName evidence="5">CDP-diacylglycerol--glycerol-3-phosphate 3-phosphatidyltransferase</fullName>
        <ecNumber evidence="4">2.7.8.5</ecNumber>
    </recommendedName>
</protein>
<comment type="similarity">
    <text evidence="3">Belongs to the CDP-alcohol phosphatidyltransferase class-I family.</text>
</comment>
<gene>
    <name evidence="15" type="ORF">AUP44_07095</name>
</gene>
<evidence type="ECO:0000256" key="7">
    <source>
        <dbReference type="ARBA" id="ARBA00022692"/>
    </source>
</evidence>
<reference evidence="15 16" key="1">
    <citation type="submission" date="2015-12" db="EMBL/GenBank/DDBJ databases">
        <title>Genome sequence of Tistrella mobilis MCCC 1A02139.</title>
        <authorList>
            <person name="Lu L."/>
            <person name="Lai Q."/>
            <person name="Shao Z."/>
            <person name="Qian P."/>
        </authorList>
    </citation>
    <scope>NUCLEOTIDE SEQUENCE [LARGE SCALE GENOMIC DNA]</scope>
    <source>
        <strain evidence="15 16">MCCC 1A02139</strain>
    </source>
</reference>
<evidence type="ECO:0000256" key="14">
    <source>
        <dbReference type="SAM" id="Phobius"/>
    </source>
</evidence>
<evidence type="ECO:0000256" key="6">
    <source>
        <dbReference type="ARBA" id="ARBA00022516"/>
    </source>
</evidence>